<gene>
    <name evidence="2" type="ORF">HCDG_07860</name>
</gene>
<dbReference type="SUPFAM" id="SSF51316">
    <property type="entry name" value="Mss4-like"/>
    <property type="match status" value="1"/>
</dbReference>
<proteinExistence type="predicted"/>
<feature type="region of interest" description="Disordered" evidence="1">
    <location>
        <begin position="136"/>
        <end position="176"/>
    </location>
</feature>
<evidence type="ECO:0008006" key="4">
    <source>
        <dbReference type="Google" id="ProtNLM"/>
    </source>
</evidence>
<name>C6HNS9_AJECH</name>
<reference evidence="3" key="1">
    <citation type="submission" date="2009-05" db="EMBL/GenBank/DDBJ databases">
        <title>The genome sequence of Ajellomyces capsulatus strain H143.</title>
        <authorList>
            <person name="Champion M."/>
            <person name="Cuomo C.A."/>
            <person name="Ma L.-J."/>
            <person name="Henn M.R."/>
            <person name="Sil A."/>
            <person name="Goldman B."/>
            <person name="Young S.K."/>
            <person name="Kodira C.D."/>
            <person name="Zeng Q."/>
            <person name="Koehrsen M."/>
            <person name="Alvarado L."/>
            <person name="Berlin A.M."/>
            <person name="Borenstein D."/>
            <person name="Chen Z."/>
            <person name="Engels R."/>
            <person name="Freedman E."/>
            <person name="Gellesch M."/>
            <person name="Goldberg J."/>
            <person name="Griggs A."/>
            <person name="Gujja S."/>
            <person name="Heiman D.I."/>
            <person name="Hepburn T.A."/>
            <person name="Howarth C."/>
            <person name="Jen D."/>
            <person name="Larson L."/>
            <person name="Lewis B."/>
            <person name="Mehta T."/>
            <person name="Park D."/>
            <person name="Pearson M."/>
            <person name="Roberts A."/>
            <person name="Saif S."/>
            <person name="Shea T.D."/>
            <person name="Shenoy N."/>
            <person name="Sisk P."/>
            <person name="Stolte C."/>
            <person name="Sykes S."/>
            <person name="Walk T."/>
            <person name="White J."/>
            <person name="Yandava C."/>
            <person name="Klein B."/>
            <person name="McEwen J.G."/>
            <person name="Puccia R."/>
            <person name="Goldman G.H."/>
            <person name="Felipe M.S."/>
            <person name="Nino-Vega G."/>
            <person name="San-Blas G."/>
            <person name="Taylor J.W."/>
            <person name="Mendoza L."/>
            <person name="Galagan J.E."/>
            <person name="Nusbaum C."/>
            <person name="Birren B.W."/>
        </authorList>
    </citation>
    <scope>NUCLEOTIDE SEQUENCE [LARGE SCALE GENOMIC DNA]</scope>
    <source>
        <strain evidence="3">H143</strain>
    </source>
</reference>
<dbReference type="eggNOG" id="ENOG502SPQT">
    <property type="taxonomic scope" value="Eukaryota"/>
</dbReference>
<dbReference type="EMBL" id="GG692432">
    <property type="protein sequence ID" value="EER38125.1"/>
    <property type="molecule type" value="Genomic_DNA"/>
</dbReference>
<organism evidence="2 3">
    <name type="scientific">Ajellomyces capsulatus (strain H143)</name>
    <name type="common">Darling's disease fungus</name>
    <name type="synonym">Histoplasma capsulatum</name>
    <dbReference type="NCBI Taxonomy" id="544712"/>
    <lineage>
        <taxon>Eukaryota</taxon>
        <taxon>Fungi</taxon>
        <taxon>Dikarya</taxon>
        <taxon>Ascomycota</taxon>
        <taxon>Pezizomycotina</taxon>
        <taxon>Eurotiomycetes</taxon>
        <taxon>Eurotiomycetidae</taxon>
        <taxon>Onygenales</taxon>
        <taxon>Ajellomycetaceae</taxon>
        <taxon>Histoplasma</taxon>
    </lineage>
</organism>
<evidence type="ECO:0000256" key="1">
    <source>
        <dbReference type="SAM" id="MobiDB-lite"/>
    </source>
</evidence>
<dbReference type="Gene3D" id="3.90.1590.10">
    <property type="entry name" value="glutathione-dependent formaldehyde- activating enzyme (gfa)"/>
    <property type="match status" value="1"/>
</dbReference>
<dbReference type="VEuPathDB" id="FungiDB:HCDG_07860"/>
<dbReference type="STRING" id="544712.C6HNS9"/>
<accession>C6HNS9</accession>
<dbReference type="HOGENOM" id="CLU_098340_0_0_1"/>
<dbReference type="AlphaFoldDB" id="C6HNS9"/>
<dbReference type="OMA" id="PWFEEMI"/>
<dbReference type="Proteomes" id="UP000002624">
    <property type="component" value="Unassembled WGS sequence"/>
</dbReference>
<dbReference type="InterPro" id="IPR011057">
    <property type="entry name" value="Mss4-like_sf"/>
</dbReference>
<evidence type="ECO:0000313" key="3">
    <source>
        <dbReference type="Proteomes" id="UP000002624"/>
    </source>
</evidence>
<feature type="compositionally biased region" description="Low complexity" evidence="1">
    <location>
        <begin position="148"/>
        <end position="163"/>
    </location>
</feature>
<evidence type="ECO:0000313" key="2">
    <source>
        <dbReference type="EMBL" id="EER38125.1"/>
    </source>
</evidence>
<feature type="region of interest" description="Disordered" evidence="1">
    <location>
        <begin position="241"/>
        <end position="268"/>
    </location>
</feature>
<protein>
    <recommendedName>
        <fullName evidence="4">CENP-V/GFA domain-containing protein</fullName>
    </recommendedName>
</protein>
<dbReference type="OrthoDB" id="3907216at2759"/>
<sequence length="295" mass="32851">MDRDRTLRGSCSCGRIQYTVVIPRNAVTQAEVYFDTSSDRRRYQAAPLTAWLRVPLEWYHSSTTSYFPDETHAAIRRTFIPPNDPHSQRNFCGFCGTHMSYWSENPPEEAEFMSVTIGSLFSEDQGALEDLDLLPSDADTDKEVGSGHATPAAASAPANHSATGRPALSTASTSTQIGPRFIEPRVSVRRRFGVVNGIPWFEEMMQGSRLGRVGKSRRGVGISADRTMRLEWEVSEWHDDGSGPIVEDLSTGSGSDYHTPPRTSKRKTPEMGATTTIYEMVLYHHLKDNSTCWAI</sequence>